<reference evidence="2" key="1">
    <citation type="submission" date="2021-06" db="EMBL/GenBank/DDBJ databases">
        <title>Comparative genomics, transcriptomics and evolutionary studies reveal genomic signatures of adaptation to plant cell wall in hemibiotrophic fungi.</title>
        <authorList>
            <consortium name="DOE Joint Genome Institute"/>
            <person name="Baroncelli R."/>
            <person name="Diaz J.F."/>
            <person name="Benocci T."/>
            <person name="Peng M."/>
            <person name="Battaglia E."/>
            <person name="Haridas S."/>
            <person name="Andreopoulos W."/>
            <person name="Labutti K."/>
            <person name="Pangilinan J."/>
            <person name="Floch G.L."/>
            <person name="Makela M.R."/>
            <person name="Henrissat B."/>
            <person name="Grigoriev I.V."/>
            <person name="Crouch J.A."/>
            <person name="De Vries R.P."/>
            <person name="Sukno S.A."/>
            <person name="Thon M.R."/>
        </authorList>
    </citation>
    <scope>NUCLEOTIDE SEQUENCE</scope>
    <source>
        <strain evidence="2">CBS 102054</strain>
    </source>
</reference>
<dbReference type="RefSeq" id="XP_060447956.1">
    <property type="nucleotide sequence ID" value="XM_060587550.1"/>
</dbReference>
<evidence type="ECO:0000313" key="3">
    <source>
        <dbReference type="Proteomes" id="UP001243989"/>
    </source>
</evidence>
<organism evidence="2 3">
    <name type="scientific">Colletotrichum phormii</name>
    <dbReference type="NCBI Taxonomy" id="359342"/>
    <lineage>
        <taxon>Eukaryota</taxon>
        <taxon>Fungi</taxon>
        <taxon>Dikarya</taxon>
        <taxon>Ascomycota</taxon>
        <taxon>Pezizomycotina</taxon>
        <taxon>Sordariomycetes</taxon>
        <taxon>Hypocreomycetidae</taxon>
        <taxon>Glomerellales</taxon>
        <taxon>Glomerellaceae</taxon>
        <taxon>Colletotrichum</taxon>
        <taxon>Colletotrichum acutatum species complex</taxon>
    </lineage>
</organism>
<feature type="transmembrane region" description="Helical" evidence="1">
    <location>
        <begin position="60"/>
        <end position="77"/>
    </location>
</feature>
<dbReference type="AlphaFoldDB" id="A0AAI9ZW74"/>
<name>A0AAI9ZW74_9PEZI</name>
<evidence type="ECO:0000313" key="2">
    <source>
        <dbReference type="EMBL" id="KAK1639349.1"/>
    </source>
</evidence>
<keyword evidence="3" id="KW-1185">Reference proteome</keyword>
<feature type="transmembrane region" description="Helical" evidence="1">
    <location>
        <begin position="84"/>
        <end position="106"/>
    </location>
</feature>
<accession>A0AAI9ZW74</accession>
<feature type="transmembrane region" description="Helical" evidence="1">
    <location>
        <begin position="33"/>
        <end position="54"/>
    </location>
</feature>
<keyword evidence="1" id="KW-0472">Membrane</keyword>
<keyword evidence="1" id="KW-1133">Transmembrane helix</keyword>
<proteinExistence type="predicted"/>
<feature type="transmembrane region" description="Helical" evidence="1">
    <location>
        <begin position="112"/>
        <end position="131"/>
    </location>
</feature>
<comment type="caution">
    <text evidence="2">The sequence shown here is derived from an EMBL/GenBank/DDBJ whole genome shotgun (WGS) entry which is preliminary data.</text>
</comment>
<dbReference type="Proteomes" id="UP001243989">
    <property type="component" value="Unassembled WGS sequence"/>
</dbReference>
<keyword evidence="1" id="KW-0812">Transmembrane</keyword>
<gene>
    <name evidence="2" type="ORF">BDP81DRAFT_391470</name>
</gene>
<protein>
    <submittedName>
        <fullName evidence="2">Uncharacterized protein</fullName>
    </submittedName>
</protein>
<feature type="transmembrane region" description="Helical" evidence="1">
    <location>
        <begin position="143"/>
        <end position="165"/>
    </location>
</feature>
<evidence type="ECO:0000256" key="1">
    <source>
        <dbReference type="SAM" id="Phobius"/>
    </source>
</evidence>
<sequence length="176" mass="19397">MAHPVPSESSGATETRTLAADIMLDKDVSQLDLNLLIQVLLCIVLGGWLVVIRFTRQESAGFWALLTASLTHVCYVHDSKANGVVCLVLSLILLRINQSFTIFTITKYDIKLQYLVVSILILAAVLAHHGANESASTGQPLQIVVLPFYISMSNLVCCWIVQISLERHGVQQDHRS</sequence>
<dbReference type="EMBL" id="JAHMHQ010000005">
    <property type="protein sequence ID" value="KAK1639349.1"/>
    <property type="molecule type" value="Genomic_DNA"/>
</dbReference>
<dbReference type="GeneID" id="85472412"/>